<evidence type="ECO:0000259" key="7">
    <source>
        <dbReference type="Pfam" id="PF00808"/>
    </source>
</evidence>
<protein>
    <recommendedName>
        <fullName evidence="4">DNA polymerase epsilon subunit D</fullName>
    </recommendedName>
    <alternativeName>
        <fullName evidence="5">DNA polymerase II subunit D</fullName>
    </alternativeName>
</protein>
<dbReference type="GO" id="GO:0006974">
    <property type="term" value="P:DNA damage response"/>
    <property type="evidence" value="ECO:0007669"/>
    <property type="project" value="TreeGrafter"/>
</dbReference>
<keyword evidence="2" id="KW-0235">DNA replication</keyword>
<feature type="compositionally biased region" description="Basic and acidic residues" evidence="6">
    <location>
        <begin position="121"/>
        <end position="139"/>
    </location>
</feature>
<proteinExistence type="predicted"/>
<dbReference type="GO" id="GO:0046982">
    <property type="term" value="F:protein heterodimerization activity"/>
    <property type="evidence" value="ECO:0007669"/>
    <property type="project" value="InterPro"/>
</dbReference>
<name>A0A2T3B3J1_AMORE</name>
<evidence type="ECO:0000256" key="6">
    <source>
        <dbReference type="SAM" id="MobiDB-lite"/>
    </source>
</evidence>
<dbReference type="PANTHER" id="PTHR46172:SF1">
    <property type="entry name" value="DNA POLYMERASE EPSILON SUBUNIT 3"/>
    <property type="match status" value="1"/>
</dbReference>
<evidence type="ECO:0000313" key="8">
    <source>
        <dbReference type="EMBL" id="PSS20203.1"/>
    </source>
</evidence>
<dbReference type="RefSeq" id="XP_024721473.1">
    <property type="nucleotide sequence ID" value="XM_024865562.1"/>
</dbReference>
<dbReference type="GeneID" id="36573643"/>
<evidence type="ECO:0000313" key="9">
    <source>
        <dbReference type="Proteomes" id="UP000241818"/>
    </source>
</evidence>
<evidence type="ECO:0000256" key="1">
    <source>
        <dbReference type="ARBA" id="ARBA00004123"/>
    </source>
</evidence>
<dbReference type="InterPro" id="IPR003958">
    <property type="entry name" value="CBFA_NFYB_domain"/>
</dbReference>
<dbReference type="OrthoDB" id="1707486at2759"/>
<gene>
    <name evidence="8" type="ORF">M430DRAFT_27272</name>
</gene>
<dbReference type="FunCoup" id="A0A2T3B3J1">
    <property type="interactions" value="187"/>
</dbReference>
<dbReference type="Gene3D" id="1.10.20.10">
    <property type="entry name" value="Histone, subunit A"/>
    <property type="match status" value="1"/>
</dbReference>
<feature type="domain" description="Transcription factor CBF/NF-Y/archaeal histone" evidence="7">
    <location>
        <begin position="35"/>
        <end position="99"/>
    </location>
</feature>
<evidence type="ECO:0000256" key="4">
    <source>
        <dbReference type="ARBA" id="ARBA00039775"/>
    </source>
</evidence>
<sequence length="251" mass="27644">MPPRKSDASKVATGDEGTPAKDQPIREGVNIEDLNLPKSIVTRLAKGVLPPNTQIQGNAMLAMTKSATVFINYLTTHSNEHAISQNRKTIAPQDVFKALEELEFPEFRPRLEAELQKFSEVQSDKRNTYRKKVAADKASGKAGAGEGEDGEVGEMEGHLDRDGQPAAKKARRETGGSVGDESSEMREGDMMGDPEDDEGDEEEDQGDDAEDDDQEEEEEEEEETGDVEEEEEEAEEREVEDEALDNGEDSD</sequence>
<dbReference type="InterPro" id="IPR009072">
    <property type="entry name" value="Histone-fold"/>
</dbReference>
<evidence type="ECO:0000256" key="3">
    <source>
        <dbReference type="ARBA" id="ARBA00023242"/>
    </source>
</evidence>
<reference evidence="8 9" key="1">
    <citation type="journal article" date="2018" name="New Phytol.">
        <title>Comparative genomics and transcriptomics depict ericoid mycorrhizal fungi as versatile saprotrophs and plant mutualists.</title>
        <authorList>
            <person name="Martino E."/>
            <person name="Morin E."/>
            <person name="Grelet G.A."/>
            <person name="Kuo A."/>
            <person name="Kohler A."/>
            <person name="Daghino S."/>
            <person name="Barry K.W."/>
            <person name="Cichocki N."/>
            <person name="Clum A."/>
            <person name="Dockter R.B."/>
            <person name="Hainaut M."/>
            <person name="Kuo R.C."/>
            <person name="LaButti K."/>
            <person name="Lindahl B.D."/>
            <person name="Lindquist E.A."/>
            <person name="Lipzen A."/>
            <person name="Khouja H.R."/>
            <person name="Magnuson J."/>
            <person name="Murat C."/>
            <person name="Ohm R.A."/>
            <person name="Singer S.W."/>
            <person name="Spatafora J.W."/>
            <person name="Wang M."/>
            <person name="Veneault-Fourrey C."/>
            <person name="Henrissat B."/>
            <person name="Grigoriev I.V."/>
            <person name="Martin F.M."/>
            <person name="Perotto S."/>
        </authorList>
    </citation>
    <scope>NUCLEOTIDE SEQUENCE [LARGE SCALE GENOMIC DNA]</scope>
    <source>
        <strain evidence="8 9">ATCC 22711</strain>
    </source>
</reference>
<dbReference type="GO" id="GO:0008622">
    <property type="term" value="C:epsilon DNA polymerase complex"/>
    <property type="evidence" value="ECO:0007669"/>
    <property type="project" value="TreeGrafter"/>
</dbReference>
<dbReference type="GO" id="GO:0031507">
    <property type="term" value="P:heterochromatin formation"/>
    <property type="evidence" value="ECO:0007669"/>
    <property type="project" value="TreeGrafter"/>
</dbReference>
<dbReference type="GO" id="GO:0008623">
    <property type="term" value="C:CHRAC"/>
    <property type="evidence" value="ECO:0007669"/>
    <property type="project" value="TreeGrafter"/>
</dbReference>
<feature type="region of interest" description="Disordered" evidence="6">
    <location>
        <begin position="1"/>
        <end position="24"/>
    </location>
</feature>
<dbReference type="SUPFAM" id="SSF47113">
    <property type="entry name" value="Histone-fold"/>
    <property type="match status" value="1"/>
</dbReference>
<dbReference type="STRING" id="857342.A0A2T3B3J1"/>
<dbReference type="GO" id="GO:0031490">
    <property type="term" value="F:chromatin DNA binding"/>
    <property type="evidence" value="ECO:0007669"/>
    <property type="project" value="TreeGrafter"/>
</dbReference>
<organism evidence="8 9">
    <name type="scientific">Amorphotheca resinae ATCC 22711</name>
    <dbReference type="NCBI Taxonomy" id="857342"/>
    <lineage>
        <taxon>Eukaryota</taxon>
        <taxon>Fungi</taxon>
        <taxon>Dikarya</taxon>
        <taxon>Ascomycota</taxon>
        <taxon>Pezizomycotina</taxon>
        <taxon>Leotiomycetes</taxon>
        <taxon>Helotiales</taxon>
        <taxon>Amorphothecaceae</taxon>
        <taxon>Amorphotheca</taxon>
    </lineage>
</organism>
<dbReference type="PANTHER" id="PTHR46172">
    <property type="entry name" value="DNA POLYMERASE EPSILON SUBUNIT 3"/>
    <property type="match status" value="1"/>
</dbReference>
<dbReference type="InterPro" id="IPR051377">
    <property type="entry name" value="DNA_Pol-Epsilon_Subunit"/>
</dbReference>
<evidence type="ECO:0000256" key="2">
    <source>
        <dbReference type="ARBA" id="ARBA00022705"/>
    </source>
</evidence>
<feature type="compositionally biased region" description="Acidic residues" evidence="6">
    <location>
        <begin position="190"/>
        <end position="251"/>
    </location>
</feature>
<comment type="subcellular location">
    <subcellularLocation>
        <location evidence="1">Nucleus</location>
    </subcellularLocation>
</comment>
<dbReference type="Pfam" id="PF00808">
    <property type="entry name" value="CBFD_NFYB_HMF"/>
    <property type="match status" value="1"/>
</dbReference>
<dbReference type="Proteomes" id="UP000241818">
    <property type="component" value="Unassembled WGS sequence"/>
</dbReference>
<dbReference type="AlphaFoldDB" id="A0A2T3B3J1"/>
<feature type="region of interest" description="Disordered" evidence="6">
    <location>
        <begin position="121"/>
        <end position="251"/>
    </location>
</feature>
<accession>A0A2T3B3J1</accession>
<dbReference type="InParanoid" id="A0A2T3B3J1"/>
<dbReference type="EMBL" id="KZ679010">
    <property type="protein sequence ID" value="PSS20203.1"/>
    <property type="molecule type" value="Genomic_DNA"/>
</dbReference>
<dbReference type="CDD" id="cd22928">
    <property type="entry name" value="HFD_POLE3_DPB4"/>
    <property type="match status" value="1"/>
</dbReference>
<keyword evidence="3" id="KW-0539">Nucleus</keyword>
<keyword evidence="9" id="KW-1185">Reference proteome</keyword>
<evidence type="ECO:0000256" key="5">
    <source>
        <dbReference type="ARBA" id="ARBA00042096"/>
    </source>
</evidence>
<dbReference type="GO" id="GO:0006272">
    <property type="term" value="P:leading strand elongation"/>
    <property type="evidence" value="ECO:0007669"/>
    <property type="project" value="TreeGrafter"/>
</dbReference>